<dbReference type="Pfam" id="PF03621">
    <property type="entry name" value="MbtH"/>
    <property type="match status" value="1"/>
</dbReference>
<reference evidence="2 3" key="1">
    <citation type="submission" date="2024-01" db="EMBL/GenBank/DDBJ databases">
        <title>Genome mining of biosynthetic gene clusters to explore secondary metabolites of Streptomyces sp.</title>
        <authorList>
            <person name="Baig A."/>
            <person name="Ajitkumar Shintre N."/>
            <person name="Kumar H."/>
            <person name="Anbarasu A."/>
            <person name="Ramaiah S."/>
        </authorList>
    </citation>
    <scope>NUCLEOTIDE SEQUENCE [LARGE SCALE GENOMIC DNA]</scope>
    <source>
        <strain evidence="2 3">A57</strain>
    </source>
</reference>
<dbReference type="InterPro" id="IPR038020">
    <property type="entry name" value="MbtH-like_sf"/>
</dbReference>
<evidence type="ECO:0000313" key="3">
    <source>
        <dbReference type="Proteomes" id="UP001585080"/>
    </source>
</evidence>
<dbReference type="SUPFAM" id="SSF160582">
    <property type="entry name" value="MbtH-like"/>
    <property type="match status" value="1"/>
</dbReference>
<organism evidence="2 3">
    <name type="scientific">Streptomyces broussonetiae</name>
    <dbReference type="NCBI Taxonomy" id="2686304"/>
    <lineage>
        <taxon>Bacteria</taxon>
        <taxon>Bacillati</taxon>
        <taxon>Actinomycetota</taxon>
        <taxon>Actinomycetes</taxon>
        <taxon>Kitasatosporales</taxon>
        <taxon>Streptomycetaceae</taxon>
        <taxon>Streptomyces</taxon>
    </lineage>
</organism>
<dbReference type="InterPro" id="IPR005153">
    <property type="entry name" value="MbtH-like_dom"/>
</dbReference>
<comment type="caution">
    <text evidence="2">The sequence shown here is derived from an EMBL/GenBank/DDBJ whole genome shotgun (WGS) entry which is preliminary data.</text>
</comment>
<evidence type="ECO:0000259" key="1">
    <source>
        <dbReference type="SMART" id="SM00923"/>
    </source>
</evidence>
<name>A0ABV5EGC8_9ACTN</name>
<accession>A0ABV5EGC8</accession>
<feature type="domain" description="MbtH-like" evidence="1">
    <location>
        <begin position="6"/>
        <end position="59"/>
    </location>
</feature>
<protein>
    <submittedName>
        <fullName evidence="2">MbtH family NRPS accessory protein</fullName>
    </submittedName>
</protein>
<proteinExistence type="predicted"/>
<dbReference type="SMART" id="SM00923">
    <property type="entry name" value="MbtH"/>
    <property type="match status" value="1"/>
</dbReference>
<dbReference type="Proteomes" id="UP001585080">
    <property type="component" value="Unassembled WGS sequence"/>
</dbReference>
<dbReference type="RefSeq" id="WP_376734494.1">
    <property type="nucleotide sequence ID" value="NZ_JAYMRP010000025.1"/>
</dbReference>
<gene>
    <name evidence="2" type="ORF">VSS16_24780</name>
</gene>
<evidence type="ECO:0000313" key="2">
    <source>
        <dbReference type="EMBL" id="MFB8775918.1"/>
    </source>
</evidence>
<dbReference type="Gene3D" id="3.90.820.10">
    <property type="entry name" value="Structural Genomics, Unknown Function 30-nov-00 1gh9 Mol_id"/>
    <property type="match status" value="1"/>
</dbReference>
<keyword evidence="3" id="KW-1185">Reference proteome</keyword>
<dbReference type="EMBL" id="JAYMRP010000025">
    <property type="protein sequence ID" value="MFB8775918.1"/>
    <property type="molecule type" value="Genomic_DNA"/>
</dbReference>
<sequence>MTGAHGPFDPGPDGLDTHLVLENGLGQLSLWPVWRALPSGWTARFGPAPHEACARRVEAGR</sequence>